<feature type="domain" description="HAMP" evidence="15">
    <location>
        <begin position="205"/>
        <end position="257"/>
    </location>
</feature>
<dbReference type="FunFam" id="3.30.565.10:FF:000006">
    <property type="entry name" value="Sensor histidine kinase WalK"/>
    <property type="match status" value="1"/>
</dbReference>
<dbReference type="SMART" id="SM00387">
    <property type="entry name" value="HATPase_c"/>
    <property type="match status" value="1"/>
</dbReference>
<feature type="transmembrane region" description="Helical" evidence="11">
    <location>
        <begin position="184"/>
        <end position="204"/>
    </location>
</feature>
<dbReference type="InterPro" id="IPR003594">
    <property type="entry name" value="HATPase_dom"/>
</dbReference>
<dbReference type="SMART" id="SM00304">
    <property type="entry name" value="HAMP"/>
    <property type="match status" value="1"/>
</dbReference>
<dbReference type="GO" id="GO:0006355">
    <property type="term" value="P:regulation of DNA-templated transcription"/>
    <property type="evidence" value="ECO:0007669"/>
    <property type="project" value="InterPro"/>
</dbReference>
<evidence type="ECO:0000256" key="10">
    <source>
        <dbReference type="ARBA" id="ARBA00023136"/>
    </source>
</evidence>
<dbReference type="InterPro" id="IPR036890">
    <property type="entry name" value="HATPase_C_sf"/>
</dbReference>
<dbReference type="Pfam" id="PF23846">
    <property type="entry name" value="Cache_WalK"/>
    <property type="match status" value="1"/>
</dbReference>
<dbReference type="InterPro" id="IPR000700">
    <property type="entry name" value="PAS-assoc_C"/>
</dbReference>
<dbReference type="PROSITE" id="PS50885">
    <property type="entry name" value="HAMP"/>
    <property type="match status" value="1"/>
</dbReference>
<evidence type="ECO:0000259" key="15">
    <source>
        <dbReference type="PROSITE" id="PS50885"/>
    </source>
</evidence>
<dbReference type="Gene3D" id="1.10.8.500">
    <property type="entry name" value="HAMP domain in histidine kinase"/>
    <property type="match status" value="1"/>
</dbReference>
<feature type="domain" description="Histidine kinase" evidence="12">
    <location>
        <begin position="384"/>
        <end position="611"/>
    </location>
</feature>
<dbReference type="SUPFAM" id="SSF158472">
    <property type="entry name" value="HAMP domain-like"/>
    <property type="match status" value="1"/>
</dbReference>
<comment type="caution">
    <text evidence="16">The sequence shown here is derived from an EMBL/GenBank/DDBJ whole genome shotgun (WGS) entry which is preliminary data.</text>
</comment>
<evidence type="ECO:0000256" key="1">
    <source>
        <dbReference type="ARBA" id="ARBA00000085"/>
    </source>
</evidence>
<dbReference type="PRINTS" id="PR00344">
    <property type="entry name" value="BCTRLSENSOR"/>
</dbReference>
<keyword evidence="7 16" id="KW-0418">Kinase</keyword>
<dbReference type="Pfam" id="PF00989">
    <property type="entry name" value="PAS"/>
    <property type="match status" value="1"/>
</dbReference>
<dbReference type="InterPro" id="IPR057640">
    <property type="entry name" value="Cache_WalK"/>
</dbReference>
<dbReference type="PROSITE" id="PS50109">
    <property type="entry name" value="HIS_KIN"/>
    <property type="match status" value="1"/>
</dbReference>
<dbReference type="Gene3D" id="3.30.450.20">
    <property type="entry name" value="PAS domain"/>
    <property type="match status" value="2"/>
</dbReference>
<dbReference type="GO" id="GO:0016036">
    <property type="term" value="P:cellular response to phosphate starvation"/>
    <property type="evidence" value="ECO:0007669"/>
    <property type="project" value="TreeGrafter"/>
</dbReference>
<dbReference type="PROSITE" id="PS50113">
    <property type="entry name" value="PAC"/>
    <property type="match status" value="1"/>
</dbReference>
<evidence type="ECO:0000256" key="8">
    <source>
        <dbReference type="ARBA" id="ARBA00022989"/>
    </source>
</evidence>
<dbReference type="SMART" id="SM00388">
    <property type="entry name" value="HisKA"/>
    <property type="match status" value="1"/>
</dbReference>
<comment type="subcellular location">
    <subcellularLocation>
        <location evidence="2">Membrane</location>
    </subcellularLocation>
</comment>
<keyword evidence="10 11" id="KW-0472">Membrane</keyword>
<evidence type="ECO:0000313" key="17">
    <source>
        <dbReference type="Proteomes" id="UP000590460"/>
    </source>
</evidence>
<evidence type="ECO:0000259" key="13">
    <source>
        <dbReference type="PROSITE" id="PS50112"/>
    </source>
</evidence>
<dbReference type="PANTHER" id="PTHR45453:SF1">
    <property type="entry name" value="PHOSPHATE REGULON SENSOR PROTEIN PHOR"/>
    <property type="match status" value="1"/>
</dbReference>
<dbReference type="NCBIfam" id="NF033092">
    <property type="entry name" value="HK_WalK"/>
    <property type="match status" value="1"/>
</dbReference>
<evidence type="ECO:0000256" key="5">
    <source>
        <dbReference type="ARBA" id="ARBA00022679"/>
    </source>
</evidence>
<dbReference type="CDD" id="cd06225">
    <property type="entry name" value="HAMP"/>
    <property type="match status" value="1"/>
</dbReference>
<protein>
    <recommendedName>
        <fullName evidence="3">histidine kinase</fullName>
        <ecNumber evidence="3">2.7.13.3</ecNumber>
    </recommendedName>
</protein>
<dbReference type="InterPro" id="IPR003661">
    <property type="entry name" value="HisK_dim/P_dom"/>
</dbReference>
<keyword evidence="9" id="KW-0902">Two-component regulatory system</keyword>
<dbReference type="PROSITE" id="PS50112">
    <property type="entry name" value="PAS"/>
    <property type="match status" value="1"/>
</dbReference>
<accession>A0A846ZE88</accession>
<dbReference type="Gene3D" id="3.30.565.10">
    <property type="entry name" value="Histidine kinase-like ATPase, C-terminal domain"/>
    <property type="match status" value="1"/>
</dbReference>
<evidence type="ECO:0000256" key="9">
    <source>
        <dbReference type="ARBA" id="ARBA00023012"/>
    </source>
</evidence>
<feature type="transmembrane region" description="Helical" evidence="11">
    <location>
        <begin position="15"/>
        <end position="35"/>
    </location>
</feature>
<dbReference type="SUPFAM" id="SSF47384">
    <property type="entry name" value="Homodimeric domain of signal transducing histidine kinase"/>
    <property type="match status" value="1"/>
</dbReference>
<evidence type="ECO:0000256" key="3">
    <source>
        <dbReference type="ARBA" id="ARBA00012438"/>
    </source>
</evidence>
<organism evidence="16 17">
    <name type="scientific">Leuconostoc holzapfelii</name>
    <dbReference type="NCBI Taxonomy" id="434464"/>
    <lineage>
        <taxon>Bacteria</taxon>
        <taxon>Bacillati</taxon>
        <taxon>Bacillota</taxon>
        <taxon>Bacilli</taxon>
        <taxon>Lactobacillales</taxon>
        <taxon>Lactobacillaceae</taxon>
        <taxon>Leuconostoc</taxon>
    </lineage>
</organism>
<dbReference type="RefSeq" id="WP_168676541.1">
    <property type="nucleotide sequence ID" value="NZ_BPKV01000005.1"/>
</dbReference>
<dbReference type="InterPro" id="IPR050351">
    <property type="entry name" value="BphY/WalK/GraS-like"/>
</dbReference>
<evidence type="ECO:0000256" key="6">
    <source>
        <dbReference type="ARBA" id="ARBA00022692"/>
    </source>
</evidence>
<dbReference type="EMBL" id="JAAXPO010000004">
    <property type="protein sequence ID" value="NKZ18374.1"/>
    <property type="molecule type" value="Genomic_DNA"/>
</dbReference>
<dbReference type="Pfam" id="PF00512">
    <property type="entry name" value="HisKA"/>
    <property type="match status" value="1"/>
</dbReference>
<dbReference type="SUPFAM" id="SSF55874">
    <property type="entry name" value="ATPase domain of HSP90 chaperone/DNA topoisomerase II/histidine kinase"/>
    <property type="match status" value="1"/>
</dbReference>
<dbReference type="FunFam" id="1.10.287.130:FF:000001">
    <property type="entry name" value="Two-component sensor histidine kinase"/>
    <property type="match status" value="1"/>
</dbReference>
<evidence type="ECO:0000256" key="2">
    <source>
        <dbReference type="ARBA" id="ARBA00004370"/>
    </source>
</evidence>
<dbReference type="CDD" id="cd00130">
    <property type="entry name" value="PAS"/>
    <property type="match status" value="1"/>
</dbReference>
<evidence type="ECO:0000256" key="7">
    <source>
        <dbReference type="ARBA" id="ARBA00022777"/>
    </source>
</evidence>
<evidence type="ECO:0000259" key="12">
    <source>
        <dbReference type="PROSITE" id="PS50109"/>
    </source>
</evidence>
<proteinExistence type="predicted"/>
<dbReference type="GO" id="GO:0004721">
    <property type="term" value="F:phosphoprotein phosphatase activity"/>
    <property type="evidence" value="ECO:0007669"/>
    <property type="project" value="TreeGrafter"/>
</dbReference>
<dbReference type="InterPro" id="IPR036097">
    <property type="entry name" value="HisK_dim/P_sf"/>
</dbReference>
<name>A0A846ZE88_9LACO</name>
<dbReference type="GO" id="GO:0000155">
    <property type="term" value="F:phosphorelay sensor kinase activity"/>
    <property type="evidence" value="ECO:0007669"/>
    <property type="project" value="InterPro"/>
</dbReference>
<keyword evidence="5" id="KW-0808">Transferase</keyword>
<dbReference type="AlphaFoldDB" id="A0A846ZE88"/>
<dbReference type="Proteomes" id="UP000590460">
    <property type="component" value="Unassembled WGS sequence"/>
</dbReference>
<dbReference type="InterPro" id="IPR049814">
    <property type="entry name" value="Resp_reg_WalK"/>
</dbReference>
<keyword evidence="8 11" id="KW-1133">Transmembrane helix</keyword>
<comment type="catalytic activity">
    <reaction evidence="1">
        <text>ATP + protein L-histidine = ADP + protein N-phospho-L-histidine.</text>
        <dbReference type="EC" id="2.7.13.3"/>
    </reaction>
</comment>
<feature type="domain" description="PAS" evidence="13">
    <location>
        <begin position="262"/>
        <end position="332"/>
    </location>
</feature>
<dbReference type="PANTHER" id="PTHR45453">
    <property type="entry name" value="PHOSPHATE REGULON SENSOR PROTEIN PHOR"/>
    <property type="match status" value="1"/>
</dbReference>
<dbReference type="SUPFAM" id="SSF55785">
    <property type="entry name" value="PYP-like sensor domain (PAS domain)"/>
    <property type="match status" value="1"/>
</dbReference>
<dbReference type="InterPro" id="IPR004358">
    <property type="entry name" value="Sig_transdc_His_kin-like_C"/>
</dbReference>
<dbReference type="InterPro" id="IPR013767">
    <property type="entry name" value="PAS_fold"/>
</dbReference>
<reference evidence="16 17" key="1">
    <citation type="submission" date="2020-04" db="EMBL/GenBank/DDBJ databases">
        <title>MicrobeNet Type strains.</title>
        <authorList>
            <person name="Nicholson A.C."/>
        </authorList>
    </citation>
    <scope>NUCLEOTIDE SEQUENCE [LARGE SCALE GENOMIC DNA]</scope>
    <source>
        <strain evidence="16 17">CCUG 54536</strain>
    </source>
</reference>
<dbReference type="SMART" id="SM00091">
    <property type="entry name" value="PAS"/>
    <property type="match status" value="1"/>
</dbReference>
<evidence type="ECO:0000256" key="4">
    <source>
        <dbReference type="ARBA" id="ARBA00022553"/>
    </source>
</evidence>
<gene>
    <name evidence="16" type="primary">walK</name>
    <name evidence="16" type="ORF">HF966_04195</name>
</gene>
<dbReference type="InterPro" id="IPR005467">
    <property type="entry name" value="His_kinase_dom"/>
</dbReference>
<keyword evidence="6 11" id="KW-0812">Transmembrane</keyword>
<dbReference type="Gene3D" id="1.10.287.130">
    <property type="match status" value="1"/>
</dbReference>
<evidence type="ECO:0000259" key="14">
    <source>
        <dbReference type="PROSITE" id="PS50113"/>
    </source>
</evidence>
<dbReference type="Pfam" id="PF02518">
    <property type="entry name" value="HATPase_c"/>
    <property type="match status" value="1"/>
</dbReference>
<dbReference type="GO" id="GO:0005886">
    <property type="term" value="C:plasma membrane"/>
    <property type="evidence" value="ECO:0007669"/>
    <property type="project" value="TreeGrafter"/>
</dbReference>
<dbReference type="CDD" id="cd00082">
    <property type="entry name" value="HisKA"/>
    <property type="match status" value="1"/>
</dbReference>
<dbReference type="InterPro" id="IPR000014">
    <property type="entry name" value="PAS"/>
</dbReference>
<dbReference type="InterPro" id="IPR035965">
    <property type="entry name" value="PAS-like_dom_sf"/>
</dbReference>
<dbReference type="EC" id="2.7.13.3" evidence="3"/>
<dbReference type="NCBIfam" id="TIGR00229">
    <property type="entry name" value="sensory_box"/>
    <property type="match status" value="1"/>
</dbReference>
<dbReference type="Pfam" id="PF00672">
    <property type="entry name" value="HAMP"/>
    <property type="match status" value="1"/>
</dbReference>
<evidence type="ECO:0000313" key="16">
    <source>
        <dbReference type="EMBL" id="NKZ18374.1"/>
    </source>
</evidence>
<evidence type="ECO:0000256" key="11">
    <source>
        <dbReference type="SAM" id="Phobius"/>
    </source>
</evidence>
<feature type="domain" description="PAC" evidence="14">
    <location>
        <begin position="327"/>
        <end position="380"/>
    </location>
</feature>
<sequence length="623" mass="69228">MNSTINFFKSIRFRITLVFVLLMIIALELLGAFFVRQIEQQNLATFQQQITLPKYVTDQITTALKNPDTDAGNHAIQDVLSGLNNGNLQEAQVIDRTGTIRGTLSVSGQQTIGQKTTDLNAQKAIAGDQSFLKSRMINDNGERKELLTTPLGISSGHVSDVTGVIVVKASLAPVYQHVNSVMQLFIIAGLIALVASIGLALFLAHTLTRPIEQIDEQTTKIASGDYSMVNHIYGADELGHLAQSVNELSTRVEESTETVNAERNRLDSVLTHMADGVLAANRRGEVTIINQAAADFVGVDRETAIGQHVVDLLHLRGKRTLRDMLENLDDFQVDLSDSGKEVLVQAYVSLIKRQSGFISGLVVVLHDITEQQRIDSERRMFVSNVSHELRTPLTSVRSYVDALAEGAIDDPDMAKNFLGVVQDETQRMIRMINDLLELSRLDQGTMDVKLEVVNLNSLFNFVLNRFDMIIENDAKNADTPNKSYNIKREFTHEDVWVEVDPDKFTQVLDNIMNNAVKYSPDGGTITARLIKTKTRAILSISDQGLGIPRKDLDNIFNRFFRVDKSRSRAQGGTGLGLAISKEVVEKFNGRIWVDSVENKGSTFYISLAYVDDAELEEDDWDAE</sequence>
<dbReference type="InterPro" id="IPR003660">
    <property type="entry name" value="HAMP_dom"/>
</dbReference>
<keyword evidence="4" id="KW-0597">Phosphoprotein</keyword>